<reference evidence="2 3" key="1">
    <citation type="submission" date="2018-09" db="EMBL/GenBank/DDBJ databases">
        <title>A high-quality reference genome of wild soybean provides a powerful tool to mine soybean genomes.</title>
        <authorList>
            <person name="Xie M."/>
            <person name="Chung C.Y.L."/>
            <person name="Li M.-W."/>
            <person name="Wong F.-L."/>
            <person name="Chan T.-F."/>
            <person name="Lam H.-M."/>
        </authorList>
    </citation>
    <scope>NUCLEOTIDE SEQUENCE [LARGE SCALE GENOMIC DNA]</scope>
    <source>
        <strain evidence="3">cv. W05</strain>
        <tissue evidence="2">Hypocotyl of etiolated seedlings</tissue>
    </source>
</reference>
<dbReference type="InterPro" id="IPR006740">
    <property type="entry name" value="DUF604"/>
</dbReference>
<comment type="caution">
    <text evidence="2">The sequence shown here is derived from an EMBL/GenBank/DDBJ whole genome shotgun (WGS) entry which is preliminary data.</text>
</comment>
<keyword evidence="1" id="KW-0812">Transmembrane</keyword>
<protein>
    <recommendedName>
        <fullName evidence="4">Transferring glycosyl group transferase</fullName>
    </recommendedName>
</protein>
<dbReference type="EMBL" id="QZWG01000001">
    <property type="protein sequence ID" value="RZC29322.1"/>
    <property type="molecule type" value="Genomic_DNA"/>
</dbReference>
<dbReference type="AlphaFoldDB" id="A0A445M158"/>
<dbReference type="Gene3D" id="3.90.550.50">
    <property type="match status" value="1"/>
</dbReference>
<evidence type="ECO:0000313" key="3">
    <source>
        <dbReference type="Proteomes" id="UP000289340"/>
    </source>
</evidence>
<evidence type="ECO:0000256" key="1">
    <source>
        <dbReference type="SAM" id="Phobius"/>
    </source>
</evidence>
<accession>A0A445M158</accession>
<sequence length="505" mass="58034">MSLASSFLKVHQYYLTKAWKTLAFPTIKLTNLLSLFLKTSLALCTCFIISLFFYLSLSLYHHNYNYSPFQHPYHFIISHDPSTFENNNEPTNISHIVFGMGGSAKSWQDHRHYTEVWWQPNVTRGFMWLEQEPLVLAKETWPETLPPYKVSGVTSSFMYTNKVGLQFAIHLARILKETFQLGLENVRWFVMGDNDTVFFTENLVTVLAKYDHNEMYYIGDNSESVEQNVAQTYGMAFGGGGFAISYPLAEVLVKILDGCINHYAVLFGSDQKVHACMSEIGVQLTKEPGFHQTDIRGNLYGLLAAHPIAPLVSLHHLHASEPLFRDTGRVESLKRFVSAYKMDPGRILQKSICYDPNRNWTFSVSWGYNVELYRSLETSIELQTTFKTFQTWRGYEDPFTFNTRPVIPDQCKRPVVFFLDQIEDGGLGEWTESSYKIYDNVLLEKSNCSLEVQYVNVTASYFRPELWKKAPRRQCCDIIKGTDEASNVVEIVIRGCHQFESVTPP</sequence>
<evidence type="ECO:0008006" key="4">
    <source>
        <dbReference type="Google" id="ProtNLM"/>
    </source>
</evidence>
<dbReference type="Proteomes" id="UP000289340">
    <property type="component" value="Chromosome 1"/>
</dbReference>
<dbReference type="Pfam" id="PF04646">
    <property type="entry name" value="DUF604"/>
    <property type="match status" value="1"/>
</dbReference>
<gene>
    <name evidence="2" type="ORF">D0Y65_001050</name>
</gene>
<proteinExistence type="predicted"/>
<organism evidence="2 3">
    <name type="scientific">Glycine soja</name>
    <name type="common">Wild soybean</name>
    <dbReference type="NCBI Taxonomy" id="3848"/>
    <lineage>
        <taxon>Eukaryota</taxon>
        <taxon>Viridiplantae</taxon>
        <taxon>Streptophyta</taxon>
        <taxon>Embryophyta</taxon>
        <taxon>Tracheophyta</taxon>
        <taxon>Spermatophyta</taxon>
        <taxon>Magnoliopsida</taxon>
        <taxon>eudicotyledons</taxon>
        <taxon>Gunneridae</taxon>
        <taxon>Pentapetalae</taxon>
        <taxon>rosids</taxon>
        <taxon>fabids</taxon>
        <taxon>Fabales</taxon>
        <taxon>Fabaceae</taxon>
        <taxon>Papilionoideae</taxon>
        <taxon>50 kb inversion clade</taxon>
        <taxon>NPAAA clade</taxon>
        <taxon>indigoferoid/millettioid clade</taxon>
        <taxon>Phaseoleae</taxon>
        <taxon>Glycine</taxon>
        <taxon>Glycine subgen. Soja</taxon>
    </lineage>
</organism>
<dbReference type="PANTHER" id="PTHR10811">
    <property type="entry name" value="FRINGE-RELATED"/>
    <property type="match status" value="1"/>
</dbReference>
<evidence type="ECO:0000313" key="2">
    <source>
        <dbReference type="EMBL" id="RZC29322.1"/>
    </source>
</evidence>
<feature type="transmembrane region" description="Helical" evidence="1">
    <location>
        <begin position="35"/>
        <end position="57"/>
    </location>
</feature>
<keyword evidence="1" id="KW-0472">Membrane</keyword>
<dbReference type="FunFam" id="3.90.550.50:FF:000026">
    <property type="entry name" value="Glycoprotein-N-acetylgalactosamine 3-beta-galactosyltransferase 1"/>
    <property type="match status" value="1"/>
</dbReference>
<keyword evidence="1" id="KW-1133">Transmembrane helix</keyword>
<keyword evidence="3" id="KW-1185">Reference proteome</keyword>
<name>A0A445M158_GLYSO</name>